<dbReference type="AlphaFoldDB" id="A0A0C9XIL6"/>
<evidence type="ECO:0000313" key="2">
    <source>
        <dbReference type="EMBL" id="KIJ95992.1"/>
    </source>
</evidence>
<dbReference type="OrthoDB" id="2750929at2759"/>
<organism evidence="2 3">
    <name type="scientific">Laccaria amethystina LaAM-08-1</name>
    <dbReference type="NCBI Taxonomy" id="1095629"/>
    <lineage>
        <taxon>Eukaryota</taxon>
        <taxon>Fungi</taxon>
        <taxon>Dikarya</taxon>
        <taxon>Basidiomycota</taxon>
        <taxon>Agaricomycotina</taxon>
        <taxon>Agaricomycetes</taxon>
        <taxon>Agaricomycetidae</taxon>
        <taxon>Agaricales</taxon>
        <taxon>Agaricineae</taxon>
        <taxon>Hydnangiaceae</taxon>
        <taxon>Laccaria</taxon>
    </lineage>
</organism>
<dbReference type="Proteomes" id="UP000054477">
    <property type="component" value="Unassembled WGS sequence"/>
</dbReference>
<proteinExistence type="predicted"/>
<keyword evidence="3" id="KW-1185">Reference proteome</keyword>
<accession>A0A0C9XIL6</accession>
<protein>
    <submittedName>
        <fullName evidence="2">Uncharacterized protein</fullName>
    </submittedName>
</protein>
<evidence type="ECO:0000313" key="3">
    <source>
        <dbReference type="Proteomes" id="UP000054477"/>
    </source>
</evidence>
<feature type="region of interest" description="Disordered" evidence="1">
    <location>
        <begin position="20"/>
        <end position="49"/>
    </location>
</feature>
<name>A0A0C9XIL6_9AGAR</name>
<sequence>MLKCIQTGFRQRLAMGLQPYSHASASSSRTNHEKSGTRAPLQTEPSQRREIYIKRAPVSSLDQRRLSPSDWLDLSGHTQPSVIFRHKLNRDREWQTYYHRLSNGRLPFPPRSSGFLYYCRPPGTSPFRRSPLSPHFQSSS</sequence>
<reference evidence="2 3" key="1">
    <citation type="submission" date="2014-04" db="EMBL/GenBank/DDBJ databases">
        <authorList>
            <consortium name="DOE Joint Genome Institute"/>
            <person name="Kuo A."/>
            <person name="Kohler A."/>
            <person name="Nagy L.G."/>
            <person name="Floudas D."/>
            <person name="Copeland A."/>
            <person name="Barry K.W."/>
            <person name="Cichocki N."/>
            <person name="Veneault-Fourrey C."/>
            <person name="LaButti K."/>
            <person name="Lindquist E.A."/>
            <person name="Lipzen A."/>
            <person name="Lundell T."/>
            <person name="Morin E."/>
            <person name="Murat C."/>
            <person name="Sun H."/>
            <person name="Tunlid A."/>
            <person name="Henrissat B."/>
            <person name="Grigoriev I.V."/>
            <person name="Hibbett D.S."/>
            <person name="Martin F."/>
            <person name="Nordberg H.P."/>
            <person name="Cantor M.N."/>
            <person name="Hua S.X."/>
        </authorList>
    </citation>
    <scope>NUCLEOTIDE SEQUENCE [LARGE SCALE GENOMIC DNA]</scope>
    <source>
        <strain evidence="2 3">LaAM-08-1</strain>
    </source>
</reference>
<reference evidence="3" key="2">
    <citation type="submission" date="2015-01" db="EMBL/GenBank/DDBJ databases">
        <title>Evolutionary Origins and Diversification of the Mycorrhizal Mutualists.</title>
        <authorList>
            <consortium name="DOE Joint Genome Institute"/>
            <consortium name="Mycorrhizal Genomics Consortium"/>
            <person name="Kohler A."/>
            <person name="Kuo A."/>
            <person name="Nagy L.G."/>
            <person name="Floudas D."/>
            <person name="Copeland A."/>
            <person name="Barry K.W."/>
            <person name="Cichocki N."/>
            <person name="Veneault-Fourrey C."/>
            <person name="LaButti K."/>
            <person name="Lindquist E.A."/>
            <person name="Lipzen A."/>
            <person name="Lundell T."/>
            <person name="Morin E."/>
            <person name="Murat C."/>
            <person name="Riley R."/>
            <person name="Ohm R."/>
            <person name="Sun H."/>
            <person name="Tunlid A."/>
            <person name="Henrissat B."/>
            <person name="Grigoriev I.V."/>
            <person name="Hibbett D.S."/>
            <person name="Martin F."/>
        </authorList>
    </citation>
    <scope>NUCLEOTIDE SEQUENCE [LARGE SCALE GENOMIC DNA]</scope>
    <source>
        <strain evidence="3">LaAM-08-1</strain>
    </source>
</reference>
<dbReference type="HOGENOM" id="CLU_1835469_0_0_1"/>
<gene>
    <name evidence="2" type="ORF">K443DRAFT_311402</name>
</gene>
<evidence type="ECO:0000256" key="1">
    <source>
        <dbReference type="SAM" id="MobiDB-lite"/>
    </source>
</evidence>
<dbReference type="EMBL" id="KN838736">
    <property type="protein sequence ID" value="KIJ95992.1"/>
    <property type="molecule type" value="Genomic_DNA"/>
</dbReference>